<proteinExistence type="inferred from homology"/>
<comment type="similarity">
    <text evidence="4">Belongs to the Maf family. YhdE subfamily.</text>
</comment>
<dbReference type="InterPro" id="IPR003697">
    <property type="entry name" value="Maf-like"/>
</dbReference>
<dbReference type="SUPFAM" id="SSF52972">
    <property type="entry name" value="ITPase-like"/>
    <property type="match status" value="1"/>
</dbReference>
<comment type="cofactor">
    <cofactor evidence="1 4">
        <name>a divalent metal cation</name>
        <dbReference type="ChEBI" id="CHEBI:60240"/>
    </cofactor>
</comment>
<evidence type="ECO:0000256" key="1">
    <source>
        <dbReference type="ARBA" id="ARBA00001968"/>
    </source>
</evidence>
<comment type="subcellular location">
    <subcellularLocation>
        <location evidence="4">Cytoplasm</location>
    </subcellularLocation>
</comment>
<name>A0AAJ1IAD1_9SPIO</name>
<comment type="function">
    <text evidence="4">Nucleoside triphosphate pyrophosphatase that hydrolyzes dTTP and UTP. May have a dual role in cell division arrest and in preventing the incorporation of modified nucleotides into cellular nucleic acids.</text>
</comment>
<dbReference type="GO" id="GO:0047429">
    <property type="term" value="F:nucleoside triphosphate diphosphatase activity"/>
    <property type="evidence" value="ECO:0007669"/>
    <property type="project" value="UniProtKB-EC"/>
</dbReference>
<evidence type="ECO:0000256" key="2">
    <source>
        <dbReference type="ARBA" id="ARBA00022801"/>
    </source>
</evidence>
<feature type="active site" description="Proton acceptor" evidence="4">
    <location>
        <position position="79"/>
    </location>
</feature>
<evidence type="ECO:0000313" key="6">
    <source>
        <dbReference type="Proteomes" id="UP001221217"/>
    </source>
</evidence>
<feature type="site" description="Important for substrate specificity" evidence="4">
    <location>
        <position position="14"/>
    </location>
</feature>
<dbReference type="Pfam" id="PF02545">
    <property type="entry name" value="Maf"/>
    <property type="match status" value="1"/>
</dbReference>
<keyword evidence="4" id="KW-0963">Cytoplasm</keyword>
<evidence type="ECO:0000256" key="3">
    <source>
        <dbReference type="ARBA" id="ARBA00023080"/>
    </source>
</evidence>
<protein>
    <recommendedName>
        <fullName evidence="4">dTTP/UTP pyrophosphatase</fullName>
        <shortName evidence="4">dTTPase/UTPase</shortName>
        <ecNumber evidence="4">3.6.1.9</ecNumber>
    </recommendedName>
    <alternativeName>
        <fullName evidence="4">Nucleoside triphosphate pyrophosphatase</fullName>
    </alternativeName>
    <alternativeName>
        <fullName evidence="4">Nucleotide pyrophosphatase</fullName>
        <shortName evidence="4">Nucleotide PPase</shortName>
    </alternativeName>
</protein>
<dbReference type="CDD" id="cd00555">
    <property type="entry name" value="Maf"/>
    <property type="match status" value="1"/>
</dbReference>
<dbReference type="PANTHER" id="PTHR43213">
    <property type="entry name" value="BIFUNCTIONAL DTTP/UTP PYROPHOSPHATASE/METHYLTRANSFERASE PROTEIN-RELATED"/>
    <property type="match status" value="1"/>
</dbReference>
<feature type="site" description="Important for substrate specificity" evidence="4">
    <location>
        <position position="171"/>
    </location>
</feature>
<comment type="caution">
    <text evidence="5">The sequence shown here is derived from an EMBL/GenBank/DDBJ whole genome shotgun (WGS) entry which is preliminary data.</text>
</comment>
<keyword evidence="3 4" id="KW-0546">Nucleotide metabolism</keyword>
<dbReference type="PIRSF" id="PIRSF006305">
    <property type="entry name" value="Maf"/>
    <property type="match status" value="1"/>
</dbReference>
<comment type="catalytic activity">
    <reaction evidence="4">
        <text>dTTP + H2O = dTMP + diphosphate + H(+)</text>
        <dbReference type="Rhea" id="RHEA:28534"/>
        <dbReference type="ChEBI" id="CHEBI:15377"/>
        <dbReference type="ChEBI" id="CHEBI:15378"/>
        <dbReference type="ChEBI" id="CHEBI:33019"/>
        <dbReference type="ChEBI" id="CHEBI:37568"/>
        <dbReference type="ChEBI" id="CHEBI:63528"/>
        <dbReference type="EC" id="3.6.1.9"/>
    </reaction>
</comment>
<organism evidence="5 6">
    <name type="scientific">Candidatus Thalassospirochaeta sargassi</name>
    <dbReference type="NCBI Taxonomy" id="3119039"/>
    <lineage>
        <taxon>Bacteria</taxon>
        <taxon>Pseudomonadati</taxon>
        <taxon>Spirochaetota</taxon>
        <taxon>Spirochaetia</taxon>
        <taxon>Spirochaetales</taxon>
        <taxon>Spirochaetaceae</taxon>
        <taxon>Candidatus Thalassospirochaeta</taxon>
    </lineage>
</organism>
<gene>
    <name evidence="5" type="ORF">PQJ61_02545</name>
</gene>
<dbReference type="InterPro" id="IPR029001">
    <property type="entry name" value="ITPase-like_fam"/>
</dbReference>
<comment type="caution">
    <text evidence="4">Lacks conserved residue(s) required for the propagation of feature annotation.</text>
</comment>
<reference evidence="5 6" key="1">
    <citation type="submission" date="2022-12" db="EMBL/GenBank/DDBJ databases">
        <title>Metagenome assembled genome from gulf of manar.</title>
        <authorList>
            <person name="Kohli P."/>
            <person name="Pk S."/>
            <person name="Venkata Ramana C."/>
            <person name="Sasikala C."/>
        </authorList>
    </citation>
    <scope>NUCLEOTIDE SEQUENCE [LARGE SCALE GENOMIC DNA]</scope>
    <source>
        <strain evidence="5">JB008</strain>
    </source>
</reference>
<dbReference type="Proteomes" id="UP001221217">
    <property type="component" value="Unassembled WGS sequence"/>
</dbReference>
<dbReference type="GO" id="GO:0009117">
    <property type="term" value="P:nucleotide metabolic process"/>
    <property type="evidence" value="ECO:0007669"/>
    <property type="project" value="UniProtKB-KW"/>
</dbReference>
<dbReference type="HAMAP" id="MF_00528">
    <property type="entry name" value="Maf"/>
    <property type="match status" value="1"/>
</dbReference>
<dbReference type="AlphaFoldDB" id="A0AAJ1IAD1"/>
<dbReference type="EC" id="3.6.1.9" evidence="4"/>
<evidence type="ECO:0000313" key="5">
    <source>
        <dbReference type="EMBL" id="MDC7225625.1"/>
    </source>
</evidence>
<evidence type="ECO:0000256" key="4">
    <source>
        <dbReference type="HAMAP-Rule" id="MF_00528"/>
    </source>
</evidence>
<dbReference type="Gene3D" id="3.90.950.10">
    <property type="match status" value="1"/>
</dbReference>
<dbReference type="EMBL" id="JAQQAL010000008">
    <property type="protein sequence ID" value="MDC7225625.1"/>
    <property type="molecule type" value="Genomic_DNA"/>
</dbReference>
<dbReference type="GO" id="GO:0005737">
    <property type="term" value="C:cytoplasm"/>
    <property type="evidence" value="ECO:0007669"/>
    <property type="project" value="UniProtKB-SubCell"/>
</dbReference>
<dbReference type="PANTHER" id="PTHR43213:SF5">
    <property type="entry name" value="BIFUNCTIONAL DTTP_UTP PYROPHOSPHATASE_METHYLTRANSFERASE PROTEIN-RELATED"/>
    <property type="match status" value="1"/>
</dbReference>
<dbReference type="NCBIfam" id="TIGR00172">
    <property type="entry name" value="maf"/>
    <property type="match status" value="1"/>
</dbReference>
<keyword evidence="2 4" id="KW-0378">Hydrolase</keyword>
<feature type="site" description="Important for substrate specificity" evidence="4">
    <location>
        <position position="80"/>
    </location>
</feature>
<comment type="catalytic activity">
    <reaction evidence="4">
        <text>UTP + H2O = UMP + diphosphate + H(+)</text>
        <dbReference type="Rhea" id="RHEA:29395"/>
        <dbReference type="ChEBI" id="CHEBI:15377"/>
        <dbReference type="ChEBI" id="CHEBI:15378"/>
        <dbReference type="ChEBI" id="CHEBI:33019"/>
        <dbReference type="ChEBI" id="CHEBI:46398"/>
        <dbReference type="ChEBI" id="CHEBI:57865"/>
        <dbReference type="EC" id="3.6.1.9"/>
    </reaction>
</comment>
<sequence>MNNAEIILASGSPRRQDILKQMGLRYTVEPQDVDESFAGMTAENEARRLAAKKVQTCIDNRWPVSGRENPLGDWILGADTFIVYKGLFMGKPADRSDARRMLKLLADNTHTVITGLALNIACDIAPRDGKPLMTTAVCRTEVTFAPMSDDEIEWYLDTDEWRDVAAAYRIQEKAAMFISSIQGSWSNVMGLPINTFYGMLRANNFNFRS</sequence>
<accession>A0AAJ1IAD1</accession>